<dbReference type="Proteomes" id="UP000629025">
    <property type="component" value="Unassembled WGS sequence"/>
</dbReference>
<keyword evidence="2" id="KW-1185">Reference proteome</keyword>
<accession>A0ABQ1KGW6</accession>
<dbReference type="PANTHER" id="PTHR35602:SF3">
    <property type="entry name" value="ESTERASE YQIA"/>
    <property type="match status" value="1"/>
</dbReference>
<evidence type="ECO:0000313" key="2">
    <source>
        <dbReference type="Proteomes" id="UP000629025"/>
    </source>
</evidence>
<name>A0ABQ1KGW6_9GAMM</name>
<dbReference type="EMBL" id="BMIJ01000005">
    <property type="protein sequence ID" value="GGB99848.1"/>
    <property type="molecule type" value="Genomic_DNA"/>
</dbReference>
<reference evidence="2" key="1">
    <citation type="journal article" date="2019" name="Int. J. Syst. Evol. Microbiol.">
        <title>The Global Catalogue of Microorganisms (GCM) 10K type strain sequencing project: providing services to taxonomists for standard genome sequencing and annotation.</title>
        <authorList>
            <consortium name="The Broad Institute Genomics Platform"/>
            <consortium name="The Broad Institute Genome Sequencing Center for Infectious Disease"/>
            <person name="Wu L."/>
            <person name="Ma J."/>
        </authorList>
    </citation>
    <scope>NUCLEOTIDE SEQUENCE [LARGE SCALE GENOMIC DNA]</scope>
    <source>
        <strain evidence="2">CGMCC 1.15341</strain>
    </source>
</reference>
<dbReference type="Gene3D" id="3.40.50.1820">
    <property type="entry name" value="alpha/beta hydrolase"/>
    <property type="match status" value="1"/>
</dbReference>
<evidence type="ECO:0000313" key="1">
    <source>
        <dbReference type="EMBL" id="GGB99848.1"/>
    </source>
</evidence>
<dbReference type="PANTHER" id="PTHR35602">
    <property type="entry name" value="ESTERASE YQIA-RELATED"/>
    <property type="match status" value="1"/>
</dbReference>
<comment type="caution">
    <text evidence="1">The sequence shown here is derived from an EMBL/GenBank/DDBJ whole genome shotgun (WGS) entry which is preliminary data.</text>
</comment>
<dbReference type="SUPFAM" id="SSF53474">
    <property type="entry name" value="alpha/beta-Hydrolases"/>
    <property type="match status" value="1"/>
</dbReference>
<dbReference type="Pfam" id="PF05728">
    <property type="entry name" value="UPF0227"/>
    <property type="match status" value="1"/>
</dbReference>
<dbReference type="InterPro" id="IPR029058">
    <property type="entry name" value="AB_hydrolase_fold"/>
</dbReference>
<organism evidence="1 2">
    <name type="scientific">Marinobacterium zhoushanense</name>
    <dbReference type="NCBI Taxonomy" id="1679163"/>
    <lineage>
        <taxon>Bacteria</taxon>
        <taxon>Pseudomonadati</taxon>
        <taxon>Pseudomonadota</taxon>
        <taxon>Gammaproteobacteria</taxon>
        <taxon>Oceanospirillales</taxon>
        <taxon>Oceanospirillaceae</taxon>
        <taxon>Marinobacterium</taxon>
    </lineage>
</organism>
<dbReference type="RefSeq" id="WP_188749289.1">
    <property type="nucleotide sequence ID" value="NZ_BMIJ01000005.1"/>
</dbReference>
<gene>
    <name evidence="1" type="ORF">GCM10011352_27600</name>
</gene>
<dbReference type="InterPro" id="IPR008886">
    <property type="entry name" value="UPF0227/Esterase_YqiA"/>
</dbReference>
<proteinExistence type="predicted"/>
<protein>
    <submittedName>
        <fullName evidence="1">Esterase</fullName>
    </submittedName>
</protein>
<sequence>MTDPVYIYVHGFNSSPSSWKAQLLERALQAQGLAGHFHCPELSHWPARAIEQLQQLIEQLKAQGQNPLLIGSSLGGYYSHYLVEQAVCRGEALKAVLVNPAVYPYRLLEDWLGENQNLYTAERYQLTHRHLQQLLALDCAKPADPGRYLLLVQTGDETLDYREAVDKFSQVTQFVQPGGSHGFDRFEHLIPAIQAFAQGRIELPEPAELPASAN</sequence>